<reference evidence="2" key="1">
    <citation type="submission" date="2016-11" db="UniProtKB">
        <authorList>
            <consortium name="WormBaseParasite"/>
        </authorList>
    </citation>
    <scope>IDENTIFICATION</scope>
    <source>
        <strain evidence="2">KR3021</strain>
    </source>
</reference>
<accession>A0AC35TLY7</accession>
<name>A0AC35TLY7_9BILA</name>
<protein>
    <submittedName>
        <fullName evidence="2">BTB domain-containing protein</fullName>
    </submittedName>
</protein>
<dbReference type="WBParaSite" id="RSKR_0000203200.1">
    <property type="protein sequence ID" value="RSKR_0000203200.1"/>
    <property type="gene ID" value="RSKR_0000203200"/>
</dbReference>
<evidence type="ECO:0000313" key="2">
    <source>
        <dbReference type="WBParaSite" id="RSKR_0000203200.1"/>
    </source>
</evidence>
<sequence>MAATSHGIHRINRHTYLNSGGERTMRLDTYIQKQKMKTFAIANNEELVPAMTMMFSPLEIREDVNLLDSNEQDNKDDCSSRYESARNVHSFRNLKANYLPMAEDYLKSTAAEITKDIPDDNDRKDMAVVANGFDQNKALHNDNVFLKFNVGGARYMLRIDTILERGVGRLYNLIKASPENRYRYSDAFFEDVQEAYFERDSVLFHIVYTFYISGNIHQPNYLCPRMLLEELNYWQIKAEDHMALCCCYMDSDPHPEIDELFADSTETNENEFKHLKFGPFRYKIWCIIEEPTSSVFAQIFAMCSIFFVLVSISGLVLSSIPDLQTKREANITVRDNATGLEKTITTYEMDQHIIFTQLEYICIFWFSFEYISKILVAPQRLHIMLQLLNIIDLLSILPFVVDMGLYFAGINSEQLRDLKAAFLVVRILRVLRVIRVLKLGRYSTGLQMFGRTLHASCRQLAMMAMVVATGVIFFATLIYYLEKEEPETKFTSIPMACWFCIVTMSTCGYGDLFPTTALGKIVTTGAICCGVLVLALPITIIVDNFMKVAEGQRRLGEVEDENGATSGQPQPPQPTFRRIGPKGRIEIPQQVVVPNGIGTPVRSNDPITNKSDSIKKRVHHQA</sequence>
<dbReference type="Proteomes" id="UP000095286">
    <property type="component" value="Unplaced"/>
</dbReference>
<organism evidence="1 2">
    <name type="scientific">Rhabditophanes sp. KR3021</name>
    <dbReference type="NCBI Taxonomy" id="114890"/>
    <lineage>
        <taxon>Eukaryota</taxon>
        <taxon>Metazoa</taxon>
        <taxon>Ecdysozoa</taxon>
        <taxon>Nematoda</taxon>
        <taxon>Chromadorea</taxon>
        <taxon>Rhabditida</taxon>
        <taxon>Tylenchina</taxon>
        <taxon>Panagrolaimomorpha</taxon>
        <taxon>Strongyloidoidea</taxon>
        <taxon>Alloionematidae</taxon>
        <taxon>Rhabditophanes</taxon>
    </lineage>
</organism>
<evidence type="ECO:0000313" key="1">
    <source>
        <dbReference type="Proteomes" id="UP000095286"/>
    </source>
</evidence>
<proteinExistence type="predicted"/>